<dbReference type="Pfam" id="PF00756">
    <property type="entry name" value="Esterase"/>
    <property type="match status" value="1"/>
</dbReference>
<reference evidence="2 3" key="1">
    <citation type="submission" date="2016-04" db="EMBL/GenBank/DDBJ databases">
        <title>Complete genome sequence of the haloalkaliphilic hydrocarbon-degrading bacterium Dietzia psychralcaliphila ILA-1T, isolated from a drain of a fish product-processing plant.</title>
        <authorList>
            <person name="Zhao J."/>
            <person name="Hu B."/>
            <person name="Geng S."/>
            <person name="Nie Y."/>
            <person name="Tang Y."/>
        </authorList>
    </citation>
    <scope>NUCLEOTIDE SEQUENCE [LARGE SCALE GENOMIC DNA]</scope>
    <source>
        <strain evidence="2 3">ILA-1</strain>
    </source>
</reference>
<dbReference type="InterPro" id="IPR029058">
    <property type="entry name" value="AB_hydrolase_fold"/>
</dbReference>
<feature type="compositionally biased region" description="Polar residues" evidence="1">
    <location>
        <begin position="62"/>
        <end position="78"/>
    </location>
</feature>
<dbReference type="RefSeq" id="WP_107747923.1">
    <property type="nucleotide sequence ID" value="NZ_CP015453.1"/>
</dbReference>
<evidence type="ECO:0000313" key="3">
    <source>
        <dbReference type="Proteomes" id="UP000244903"/>
    </source>
</evidence>
<feature type="compositionally biased region" description="Basic and acidic residues" evidence="1">
    <location>
        <begin position="82"/>
        <end position="92"/>
    </location>
</feature>
<dbReference type="Proteomes" id="UP000244903">
    <property type="component" value="Chromosome"/>
</dbReference>
<dbReference type="InterPro" id="IPR000801">
    <property type="entry name" value="Esterase-like"/>
</dbReference>
<name>A0AAD0JP67_9ACTN</name>
<organism evidence="2 3">
    <name type="scientific">Dietzia psychralcaliphila</name>
    <dbReference type="NCBI Taxonomy" id="139021"/>
    <lineage>
        <taxon>Bacteria</taxon>
        <taxon>Bacillati</taxon>
        <taxon>Actinomycetota</taxon>
        <taxon>Actinomycetes</taxon>
        <taxon>Mycobacteriales</taxon>
        <taxon>Dietziaceae</taxon>
        <taxon>Dietzia</taxon>
    </lineage>
</organism>
<dbReference type="InterPro" id="IPR013207">
    <property type="entry name" value="LGFP"/>
</dbReference>
<dbReference type="PANTHER" id="PTHR48098:SF1">
    <property type="entry name" value="DIACYLGLYCEROL ACYLTRANSFERASE_MYCOLYLTRANSFERASE AG85A"/>
    <property type="match status" value="1"/>
</dbReference>
<dbReference type="KEGG" id="dpc:A6048_01485"/>
<keyword evidence="3" id="KW-1185">Reference proteome</keyword>
<dbReference type="Gene3D" id="3.40.50.1820">
    <property type="entry name" value="alpha/beta hydrolase"/>
    <property type="match status" value="1"/>
</dbReference>
<sequence length="673" mass="72385">MATPSAHASPRTRWASLLAAPLVVGMVGSGLIVPPAAGAQETPARVTPAQETPEQEAPAQGTPAQGSPAQGTPAQTGPGQEDPARSTTENRVDSPSLRVPTTLPTGVRLDKVEWKAANRVALWVQSPAMEQAIQVQLMLPAQWNAEPERTYPSLLLLDGLRARNDASGWTLETKISQFFDAKNAIIVLPVGGESSFYTDWVADANGSAYQWETFLMEELPPLLARDWRVNDKHGVAGLSMGGTAAMMLSQRYPEHFQFAASYSGFLDTTSFGMPEAIKVAMQDAGGYQAERMWGPLGSARWQEQDPKLHADKLRDQSIYVSAGSGNTGPWDQPSGLPDIPTNFPGYGLELLSRMTTQTFVNKARGAGVEVTANFRPSGTHTWPYWQFEMMQAWPQYAGAVGIENVEAPCAAEGEIARVAERQPGLGPCLTGEYDVKGGKATDFRFGRVFWSQQTGAHSVLGAIGAAYQAEGGPDGPLGLPTSGETTTPDGRGRFTQFQNGVIYWSPTTGAHAIRGAIRSMWQERGAERGDLGYPTTDEITNPNKPGVVQGFQGGTVYWSSDTGPRVVEGAILSTYREAGAENSELGYPTTDEISLTTRGGAFSRFQGGAIYWSLRTGAHAVPRGPVFDAWGTVDYERGRLGYPTSELRNTRDGQVMEFEGGRITVTGGRAEIS</sequence>
<evidence type="ECO:0000313" key="2">
    <source>
        <dbReference type="EMBL" id="AWH94404.1"/>
    </source>
</evidence>
<feature type="region of interest" description="Disordered" evidence="1">
    <location>
        <begin position="34"/>
        <end position="103"/>
    </location>
</feature>
<evidence type="ECO:0000256" key="1">
    <source>
        <dbReference type="SAM" id="MobiDB-lite"/>
    </source>
</evidence>
<dbReference type="EMBL" id="CP015453">
    <property type="protein sequence ID" value="AWH94404.1"/>
    <property type="molecule type" value="Genomic_DNA"/>
</dbReference>
<dbReference type="InterPro" id="IPR050583">
    <property type="entry name" value="Mycobacterial_A85_antigen"/>
</dbReference>
<proteinExistence type="predicted"/>
<dbReference type="GO" id="GO:0016747">
    <property type="term" value="F:acyltransferase activity, transferring groups other than amino-acyl groups"/>
    <property type="evidence" value="ECO:0007669"/>
    <property type="project" value="TreeGrafter"/>
</dbReference>
<accession>A0AAD0JP67</accession>
<dbReference type="PANTHER" id="PTHR48098">
    <property type="entry name" value="ENTEROCHELIN ESTERASE-RELATED"/>
    <property type="match status" value="1"/>
</dbReference>
<protein>
    <submittedName>
        <fullName evidence="2">Esterase</fullName>
    </submittedName>
</protein>
<dbReference type="AlphaFoldDB" id="A0AAD0JP67"/>
<dbReference type="Pfam" id="PF08310">
    <property type="entry name" value="LGFP"/>
    <property type="match status" value="4"/>
</dbReference>
<gene>
    <name evidence="2" type="ORF">A6048_01485</name>
</gene>
<dbReference type="SUPFAM" id="SSF53474">
    <property type="entry name" value="alpha/beta-Hydrolases"/>
    <property type="match status" value="1"/>
</dbReference>